<comment type="caution">
    <text evidence="1">The sequence shown here is derived from an EMBL/GenBank/DDBJ whole genome shotgun (WGS) entry which is preliminary data.</text>
</comment>
<reference evidence="1 2" key="1">
    <citation type="submission" date="2021-06" db="EMBL/GenBank/DDBJ databases">
        <authorList>
            <person name="Palmer J.M."/>
        </authorList>
    </citation>
    <scope>NUCLEOTIDE SEQUENCE [LARGE SCALE GENOMIC DNA]</scope>
    <source>
        <strain evidence="2">if_2019</strain>
        <tissue evidence="1">Muscle</tissue>
    </source>
</reference>
<name>A0ABV0UWR4_9TELE</name>
<evidence type="ECO:0000313" key="2">
    <source>
        <dbReference type="Proteomes" id="UP001482620"/>
    </source>
</evidence>
<sequence>MTTHCTNYYRALTGYCEFLLRKIKNKQMLENTLALCGIPGHTVVMGVPEDTMRVQRGARPAVKAFNMLPQLRCFWVVKQHFWWQLKCRFRSASSRLRSCCISQTEYHK</sequence>
<keyword evidence="2" id="KW-1185">Reference proteome</keyword>
<proteinExistence type="predicted"/>
<accession>A0ABV0UWR4</accession>
<gene>
    <name evidence="1" type="ORF">ILYODFUR_030171</name>
</gene>
<dbReference type="EMBL" id="JAHRIQ010085523">
    <property type="protein sequence ID" value="MEQ2249520.1"/>
    <property type="molecule type" value="Genomic_DNA"/>
</dbReference>
<dbReference type="Proteomes" id="UP001482620">
    <property type="component" value="Unassembled WGS sequence"/>
</dbReference>
<protein>
    <submittedName>
        <fullName evidence="1">Uncharacterized protein</fullName>
    </submittedName>
</protein>
<organism evidence="1 2">
    <name type="scientific">Ilyodon furcidens</name>
    <name type="common">goldbreast splitfin</name>
    <dbReference type="NCBI Taxonomy" id="33524"/>
    <lineage>
        <taxon>Eukaryota</taxon>
        <taxon>Metazoa</taxon>
        <taxon>Chordata</taxon>
        <taxon>Craniata</taxon>
        <taxon>Vertebrata</taxon>
        <taxon>Euteleostomi</taxon>
        <taxon>Actinopterygii</taxon>
        <taxon>Neopterygii</taxon>
        <taxon>Teleostei</taxon>
        <taxon>Neoteleostei</taxon>
        <taxon>Acanthomorphata</taxon>
        <taxon>Ovalentaria</taxon>
        <taxon>Atherinomorphae</taxon>
        <taxon>Cyprinodontiformes</taxon>
        <taxon>Goodeidae</taxon>
        <taxon>Ilyodon</taxon>
    </lineage>
</organism>
<evidence type="ECO:0000313" key="1">
    <source>
        <dbReference type="EMBL" id="MEQ2249520.1"/>
    </source>
</evidence>